<dbReference type="PROSITE" id="PS51257">
    <property type="entry name" value="PROKAR_LIPOPROTEIN"/>
    <property type="match status" value="1"/>
</dbReference>
<dbReference type="Gene3D" id="2.60.40.10">
    <property type="entry name" value="Immunoglobulins"/>
    <property type="match status" value="1"/>
</dbReference>
<dbReference type="Proteomes" id="UP000812277">
    <property type="component" value="Unassembled WGS sequence"/>
</dbReference>
<feature type="chain" id="PRO_5046818690" evidence="1">
    <location>
        <begin position="23"/>
        <end position="574"/>
    </location>
</feature>
<keyword evidence="3" id="KW-1185">Reference proteome</keyword>
<sequence>MKRSIKSWVGVCLAAAGMLAVAGCTGEVNDTTTTQPVSTVTSKEELAAAYSTKLVEDRSVYTEDGNEDIVTFYLTVSEHNLTADHPLSWSQFNSVRRVEDNTEDNKLDVLLQQGTEEGTKSGMFGFGDTHANGEITIRGKSTLKGDQKSYKIKLFDDTGLWRNQKTINLVKHAFDSTRLRNKLSFDYFKMIPDFTSLRTQFVHLYVKDLTAGSNAKYKDYGLYTQIEQPNKSFLRSHGLDPNGHLYKAVNFEFLRYGDALKKKDDPEYNKQAFDMILETKGSDNHEKLLTMLDEINNYTLPFDEVFDKHFDRDNFLTWMAVNIIMDNYDTINQNFLLYSPLNSNKWFFMPWDYDGGWGDRDFNEVSAVRRASWQRGIANYWGNVLQKRFFKNPDNVQQLTDKIEKLQTIITPEQTSKYIESYWPTVERYISRDPDLSFLPKDLNEIDDEIEQVKQLSVTAVEKFKKVLDNPMPFYLADIVQENGDTVFKWGESYDLEGEDLTYRFQLAKNPNFTNPIMDETLSGLTVTAEKLPAGMYYWKVVARDSNGNETPAFDEYTDTDNTPHFGVRRINVD</sequence>
<dbReference type="RefSeq" id="WP_219871986.1">
    <property type="nucleotide sequence ID" value="NZ_JAHZIJ010000004.1"/>
</dbReference>
<comment type="caution">
    <text evidence="2">The sequence shown here is derived from an EMBL/GenBank/DDBJ whole genome shotgun (WGS) entry which is preliminary data.</text>
</comment>
<keyword evidence="1" id="KW-0732">Signal</keyword>
<keyword evidence="2" id="KW-0808">Transferase</keyword>
<protein>
    <submittedName>
        <fullName evidence="2">CotH kinase family protein</fullName>
    </submittedName>
</protein>
<dbReference type="GO" id="GO:0016301">
    <property type="term" value="F:kinase activity"/>
    <property type="evidence" value="ECO:0007669"/>
    <property type="project" value="UniProtKB-KW"/>
</dbReference>
<gene>
    <name evidence="2" type="ORF">K0T92_08295</name>
</gene>
<reference evidence="2 3" key="1">
    <citation type="submission" date="2021-07" db="EMBL/GenBank/DDBJ databases">
        <title>Paenibacillus radiodurans sp. nov., isolated from the southeastern edge of Tengger Desert.</title>
        <authorList>
            <person name="Zhang G."/>
        </authorList>
    </citation>
    <scope>NUCLEOTIDE SEQUENCE [LARGE SCALE GENOMIC DNA]</scope>
    <source>
        <strain evidence="2 3">DT7-4</strain>
    </source>
</reference>
<dbReference type="PANTHER" id="PTHR40050:SF1">
    <property type="entry name" value="INNER SPORE COAT PROTEIN H"/>
    <property type="match status" value="1"/>
</dbReference>
<evidence type="ECO:0000256" key="1">
    <source>
        <dbReference type="SAM" id="SignalP"/>
    </source>
</evidence>
<name>A0ABS7D4E5_9BACL</name>
<dbReference type="InterPro" id="IPR013783">
    <property type="entry name" value="Ig-like_fold"/>
</dbReference>
<feature type="signal peptide" evidence="1">
    <location>
        <begin position="1"/>
        <end position="22"/>
    </location>
</feature>
<dbReference type="Pfam" id="PF08757">
    <property type="entry name" value="CotH"/>
    <property type="match status" value="1"/>
</dbReference>
<dbReference type="EMBL" id="JAHZIJ010000004">
    <property type="protein sequence ID" value="MBW7474744.1"/>
    <property type="molecule type" value="Genomic_DNA"/>
</dbReference>
<dbReference type="PANTHER" id="PTHR40050">
    <property type="entry name" value="INNER SPORE COAT PROTEIN H"/>
    <property type="match status" value="1"/>
</dbReference>
<organism evidence="2 3">
    <name type="scientific">Paenibacillus oenotherae</name>
    <dbReference type="NCBI Taxonomy" id="1435645"/>
    <lineage>
        <taxon>Bacteria</taxon>
        <taxon>Bacillati</taxon>
        <taxon>Bacillota</taxon>
        <taxon>Bacilli</taxon>
        <taxon>Bacillales</taxon>
        <taxon>Paenibacillaceae</taxon>
        <taxon>Paenibacillus</taxon>
    </lineage>
</organism>
<proteinExistence type="predicted"/>
<evidence type="ECO:0000313" key="2">
    <source>
        <dbReference type="EMBL" id="MBW7474744.1"/>
    </source>
</evidence>
<keyword evidence="2" id="KW-0418">Kinase</keyword>
<evidence type="ECO:0000313" key="3">
    <source>
        <dbReference type="Proteomes" id="UP000812277"/>
    </source>
</evidence>
<accession>A0ABS7D4E5</accession>
<dbReference type="InterPro" id="IPR014867">
    <property type="entry name" value="Spore_coat_CotH_CotH2/3/7"/>
</dbReference>